<keyword evidence="1" id="KW-0413">Isomerase</keyword>
<dbReference type="EMBL" id="CP000228">
    <property type="protein sequence ID" value="ACM15833.1"/>
    <property type="molecule type" value="Genomic_DNA"/>
</dbReference>
<reference evidence="1 2" key="1">
    <citation type="journal article" date="2009" name="J. Bacteriol.">
        <title>Complete genome sequence of the extremophilic Bacillus cereus strain Q1 with industrial applications.</title>
        <authorList>
            <person name="Xiong Z."/>
            <person name="Jiang Y."/>
            <person name="Qi D."/>
            <person name="Lu H."/>
            <person name="Yang F."/>
            <person name="Yang J."/>
            <person name="Chen L."/>
            <person name="Sun L."/>
            <person name="Xu X."/>
            <person name="Xue Y."/>
            <person name="Zhu Y."/>
            <person name="Jin Q."/>
        </authorList>
    </citation>
    <scope>NUCLEOTIDE SEQUENCE [LARGE SCALE GENOMIC DNA]</scope>
    <source>
        <strain evidence="1 2">Q1</strain>
        <plasmid evidence="1 2">pBc239</plasmid>
    </source>
</reference>
<geneLocation type="plasmid" evidence="1 2">
    <name>pBc239</name>
</geneLocation>
<sequence length="32" mass="3680">MTDTISGFESKKNGEKFDTKLTYDVQKSVLRL</sequence>
<dbReference type="Proteomes" id="UP000000441">
    <property type="component" value="Plasmid pBc239"/>
</dbReference>
<dbReference type="KEGG" id="bcq:BCQ_PI099"/>
<gene>
    <name evidence="1" type="ordered locus">BCQ_PI099</name>
</gene>
<accession>B9J638</accession>
<name>B9J638_BACCQ</name>
<dbReference type="AlphaFoldDB" id="B9J638"/>
<protein>
    <submittedName>
        <fullName evidence="1">DNA topoisomerase I</fullName>
    </submittedName>
</protein>
<organism evidence="1 2">
    <name type="scientific">Bacillus cereus (strain Q1)</name>
    <dbReference type="NCBI Taxonomy" id="361100"/>
    <lineage>
        <taxon>Bacteria</taxon>
        <taxon>Bacillati</taxon>
        <taxon>Bacillota</taxon>
        <taxon>Bacilli</taxon>
        <taxon>Bacillales</taxon>
        <taxon>Bacillaceae</taxon>
        <taxon>Bacillus</taxon>
        <taxon>Bacillus cereus group</taxon>
    </lineage>
</organism>
<evidence type="ECO:0000313" key="2">
    <source>
        <dbReference type="Proteomes" id="UP000000441"/>
    </source>
</evidence>
<evidence type="ECO:0000313" key="1">
    <source>
        <dbReference type="EMBL" id="ACM15833.1"/>
    </source>
</evidence>
<dbReference type="GO" id="GO:0016853">
    <property type="term" value="F:isomerase activity"/>
    <property type="evidence" value="ECO:0007669"/>
    <property type="project" value="UniProtKB-KW"/>
</dbReference>
<dbReference type="HOGENOM" id="CLU_3387991_0_0_9"/>
<proteinExistence type="predicted"/>
<keyword evidence="1" id="KW-0614">Plasmid</keyword>